<dbReference type="AlphaFoldDB" id="A0A242A4Y7"/>
<evidence type="ECO:0000313" key="4">
    <source>
        <dbReference type="Proteomes" id="UP000195043"/>
    </source>
</evidence>
<comment type="similarity">
    <text evidence="1">Belongs to the short-chain dehydrogenases/reductases (SDR) family.</text>
</comment>
<evidence type="ECO:0000256" key="1">
    <source>
        <dbReference type="ARBA" id="ARBA00006484"/>
    </source>
</evidence>
<name>A0A242A4Y7_9ENTE</name>
<comment type="caution">
    <text evidence="3">The sequence shown here is derived from an EMBL/GenBank/DDBJ whole genome shotgun (WGS) entry which is preliminary data.</text>
</comment>
<dbReference type="NCBIfam" id="NF005754">
    <property type="entry name" value="PRK07578.1"/>
    <property type="match status" value="1"/>
</dbReference>
<dbReference type="OrthoDB" id="9787486at2"/>
<evidence type="ECO:0000313" key="3">
    <source>
        <dbReference type="EMBL" id="OTN75673.1"/>
    </source>
</evidence>
<dbReference type="InterPro" id="IPR051122">
    <property type="entry name" value="SDR_DHRS6-like"/>
</dbReference>
<evidence type="ECO:0008006" key="5">
    <source>
        <dbReference type="Google" id="ProtNLM"/>
    </source>
</evidence>
<dbReference type="PANTHER" id="PTHR43477">
    <property type="entry name" value="DIHYDROANTICAPSIN 7-DEHYDROGENASE"/>
    <property type="match status" value="1"/>
</dbReference>
<organism evidence="3 4">
    <name type="scientific">Candidatus Enterococcus testudinis</name>
    <dbReference type="NCBI Taxonomy" id="1834191"/>
    <lineage>
        <taxon>Bacteria</taxon>
        <taxon>Bacillati</taxon>
        <taxon>Bacillota</taxon>
        <taxon>Bacilli</taxon>
        <taxon>Lactobacillales</taxon>
        <taxon>Enterococcaceae</taxon>
        <taxon>Enterococcus</taxon>
    </lineage>
</organism>
<dbReference type="SUPFAM" id="SSF51735">
    <property type="entry name" value="NAD(P)-binding Rossmann-fold domains"/>
    <property type="match status" value="1"/>
</dbReference>
<gene>
    <name evidence="3" type="ORF">A5886_000748</name>
</gene>
<dbReference type="CDD" id="cd11731">
    <property type="entry name" value="Lin1944_like_SDR_c"/>
    <property type="match status" value="1"/>
</dbReference>
<dbReference type="GO" id="GO:0016491">
    <property type="term" value="F:oxidoreductase activity"/>
    <property type="evidence" value="ECO:0007669"/>
    <property type="project" value="UniProtKB-KW"/>
</dbReference>
<dbReference type="PANTHER" id="PTHR43477:SF1">
    <property type="entry name" value="DIHYDROANTICAPSIN 7-DEHYDROGENASE"/>
    <property type="match status" value="1"/>
</dbReference>
<dbReference type="Proteomes" id="UP000195043">
    <property type="component" value="Unassembled WGS sequence"/>
</dbReference>
<protein>
    <recommendedName>
        <fullName evidence="5">Short chain dehydrogenase</fullName>
    </recommendedName>
</protein>
<evidence type="ECO:0000256" key="2">
    <source>
        <dbReference type="ARBA" id="ARBA00023002"/>
    </source>
</evidence>
<keyword evidence="2" id="KW-0560">Oxidoreductase</keyword>
<dbReference type="STRING" id="1834191.A5886_000748"/>
<proteinExistence type="inferred from homology"/>
<dbReference type="Gene3D" id="3.40.50.720">
    <property type="entry name" value="NAD(P)-binding Rossmann-like Domain"/>
    <property type="match status" value="1"/>
</dbReference>
<sequence>MRCLLIGHTGTLGKILYEGFSKIPEIELITASRQAGDYHVAIDDSESVKALFAAVGPIDAIVSAAGSTVFKPFSALEPADIQQSIESKLQGQVNLVLIGQHALNKGGSITLTSGILNREFIPQGTSSALVNGALEAFVAAAAYEIGGGLRINVVSPNALVGSWESYASSFRGFIPVGDAPVFAAYEKSVFGIMTGQTFIV</sequence>
<dbReference type="InterPro" id="IPR036291">
    <property type="entry name" value="NAD(P)-bd_dom_sf"/>
</dbReference>
<keyword evidence="4" id="KW-1185">Reference proteome</keyword>
<accession>A0A242A4Y7</accession>
<dbReference type="Pfam" id="PF13561">
    <property type="entry name" value="adh_short_C2"/>
    <property type="match status" value="1"/>
</dbReference>
<reference evidence="3 4" key="1">
    <citation type="submission" date="2017-05" db="EMBL/GenBank/DDBJ databases">
        <title>The Genome Sequence of Enterococcus sp. 8G7_MSG3316.</title>
        <authorList>
            <consortium name="The Broad Institute Genomics Platform"/>
            <consortium name="The Broad Institute Genomic Center for Infectious Diseases"/>
            <person name="Earl A."/>
            <person name="Manson A."/>
            <person name="Schwartman J."/>
            <person name="Gilmore M."/>
            <person name="Abouelleil A."/>
            <person name="Cao P."/>
            <person name="Chapman S."/>
            <person name="Cusick C."/>
            <person name="Shea T."/>
            <person name="Young S."/>
            <person name="Neafsey D."/>
            <person name="Nusbaum C."/>
            <person name="Birren B."/>
        </authorList>
    </citation>
    <scope>NUCLEOTIDE SEQUENCE [LARGE SCALE GENOMIC DNA]</scope>
    <source>
        <strain evidence="3 4">8G7_MSG3316</strain>
    </source>
</reference>
<dbReference type="InterPro" id="IPR002347">
    <property type="entry name" value="SDR_fam"/>
</dbReference>
<dbReference type="RefSeq" id="WP_086273705.1">
    <property type="nucleotide sequence ID" value="NZ_NGKU01000001.1"/>
</dbReference>
<dbReference type="EMBL" id="NGKU01000001">
    <property type="protein sequence ID" value="OTN75673.1"/>
    <property type="molecule type" value="Genomic_DNA"/>
</dbReference>